<dbReference type="PANTHER" id="PTHR22926:SF3">
    <property type="entry name" value="UNDECAPRENYL-PHOSPHATE ALPHA-N-ACETYLGLUCOSAMINYL 1-PHOSPHATE TRANSFERASE"/>
    <property type="match status" value="1"/>
</dbReference>
<evidence type="ECO:0000256" key="5">
    <source>
        <dbReference type="ARBA" id="ARBA00022989"/>
    </source>
</evidence>
<organism evidence="8 9">
    <name type="scientific">Aromatoleum buckelii</name>
    <dbReference type="NCBI Taxonomy" id="200254"/>
    <lineage>
        <taxon>Bacteria</taxon>
        <taxon>Pseudomonadati</taxon>
        <taxon>Pseudomonadota</taxon>
        <taxon>Betaproteobacteria</taxon>
        <taxon>Rhodocyclales</taxon>
        <taxon>Rhodocyclaceae</taxon>
        <taxon>Aromatoleum</taxon>
    </lineage>
</organism>
<feature type="transmembrane region" description="Helical" evidence="7">
    <location>
        <begin position="6"/>
        <end position="27"/>
    </location>
</feature>
<feature type="transmembrane region" description="Helical" evidence="7">
    <location>
        <begin position="211"/>
        <end position="230"/>
    </location>
</feature>
<keyword evidence="2" id="KW-1003">Cell membrane</keyword>
<dbReference type="Proteomes" id="UP000601990">
    <property type="component" value="Unassembled WGS sequence"/>
</dbReference>
<dbReference type="InterPro" id="IPR000715">
    <property type="entry name" value="Glycosyl_transferase_4"/>
</dbReference>
<feature type="transmembrane region" description="Helical" evidence="7">
    <location>
        <begin position="102"/>
        <end position="120"/>
    </location>
</feature>
<feature type="transmembrane region" description="Helical" evidence="7">
    <location>
        <begin position="72"/>
        <end position="90"/>
    </location>
</feature>
<evidence type="ECO:0000256" key="6">
    <source>
        <dbReference type="ARBA" id="ARBA00023136"/>
    </source>
</evidence>
<keyword evidence="6 7" id="KW-0472">Membrane</keyword>
<evidence type="ECO:0000256" key="3">
    <source>
        <dbReference type="ARBA" id="ARBA00022679"/>
    </source>
</evidence>
<evidence type="ECO:0000256" key="1">
    <source>
        <dbReference type="ARBA" id="ARBA00004651"/>
    </source>
</evidence>
<feature type="transmembrane region" description="Helical" evidence="7">
    <location>
        <begin position="304"/>
        <end position="322"/>
    </location>
</feature>
<evidence type="ECO:0000313" key="8">
    <source>
        <dbReference type="EMBL" id="NMF94574.1"/>
    </source>
</evidence>
<feature type="transmembrane region" description="Helical" evidence="7">
    <location>
        <begin position="48"/>
        <end position="66"/>
    </location>
</feature>
<feature type="transmembrane region" description="Helical" evidence="7">
    <location>
        <begin position="328"/>
        <end position="346"/>
    </location>
</feature>
<keyword evidence="4 7" id="KW-0812">Transmembrane</keyword>
<dbReference type="EMBL" id="WTVH01000032">
    <property type="protein sequence ID" value="NMF94574.1"/>
    <property type="molecule type" value="Genomic_DNA"/>
</dbReference>
<evidence type="ECO:0000313" key="9">
    <source>
        <dbReference type="Proteomes" id="UP000601990"/>
    </source>
</evidence>
<evidence type="ECO:0000256" key="2">
    <source>
        <dbReference type="ARBA" id="ARBA00022475"/>
    </source>
</evidence>
<feature type="transmembrane region" description="Helical" evidence="7">
    <location>
        <begin position="186"/>
        <end position="204"/>
    </location>
</feature>
<dbReference type="GO" id="GO:0016740">
    <property type="term" value="F:transferase activity"/>
    <property type="evidence" value="ECO:0007669"/>
    <property type="project" value="UniProtKB-KW"/>
</dbReference>
<name>A0ABX1N5M7_9RHOO</name>
<evidence type="ECO:0000256" key="4">
    <source>
        <dbReference type="ARBA" id="ARBA00022692"/>
    </source>
</evidence>
<feature type="transmembrane region" description="Helical" evidence="7">
    <location>
        <begin position="160"/>
        <end position="180"/>
    </location>
</feature>
<dbReference type="Pfam" id="PF00953">
    <property type="entry name" value="Glycos_transf_4"/>
    <property type="match status" value="1"/>
</dbReference>
<keyword evidence="9" id="KW-1185">Reference proteome</keyword>
<dbReference type="PANTHER" id="PTHR22926">
    <property type="entry name" value="PHOSPHO-N-ACETYLMURAMOYL-PENTAPEPTIDE-TRANSFERASE"/>
    <property type="match status" value="1"/>
</dbReference>
<protein>
    <submittedName>
        <fullName evidence="8">Glycosyl transferase</fullName>
    </submittedName>
</protein>
<evidence type="ECO:0000256" key="7">
    <source>
        <dbReference type="SAM" id="Phobius"/>
    </source>
</evidence>
<proteinExistence type="predicted"/>
<dbReference type="CDD" id="cd06912">
    <property type="entry name" value="GT_MraY_like"/>
    <property type="match status" value="1"/>
</dbReference>
<comment type="caution">
    <text evidence="8">The sequence shown here is derived from an EMBL/GenBank/DDBJ whole genome shotgun (WGS) entry which is preliminary data.</text>
</comment>
<keyword evidence="3 8" id="KW-0808">Transferase</keyword>
<sequence length="368" mass="39246">MSFPESFFAIAATSCLVALVIVLTKNLHGRFTLDSDHGIQKFHVAPTPRVGGLAVVAALVVGAFTAGADEQAILFPLLLAAVPAFAFGIAEDLTKKVSVTRRLVATLCSGVLAWQLTGIALDRLDLAPADFILQWLPAAVILTAFAAGGIANAVNMIDGFNGLAGGALVIMFGALGLVAFQVGDVVLASVCWTFAAAFAGFLAINFPAGKIFLGDGGAYLGGFALAWLAILLPERNTEVSPWVSLLICAYPVMELVFSIARRRHREHHPGAADRLHLHSLVHARVVRHFVPADRPTLRNAGVSPLLWLFALVPASFAQFGWHSRSQCLAAVLLTFAAYLLCYLRLVRFRWPWSPASAALDSAEALDRA</sequence>
<feature type="transmembrane region" description="Helical" evidence="7">
    <location>
        <begin position="242"/>
        <end position="260"/>
    </location>
</feature>
<dbReference type="RefSeq" id="WP_169199795.1">
    <property type="nucleotide sequence ID" value="NZ_WTVH02000010.1"/>
</dbReference>
<keyword evidence="5 7" id="KW-1133">Transmembrane helix</keyword>
<accession>A0ABX1N5M7</accession>
<reference evidence="8" key="1">
    <citation type="submission" date="2019-12" db="EMBL/GenBank/DDBJ databases">
        <title>Comparative genomics gives insights into the taxonomy of the Azoarcus-Aromatoleum group and reveals separate origins of nif in the plant-associated Azoarcus and non-plant-associated Aromatoleum sub-groups.</title>
        <authorList>
            <person name="Lafos M."/>
            <person name="Maluk M."/>
            <person name="Batista M."/>
            <person name="Junghare M."/>
            <person name="Carmona M."/>
            <person name="Faoro H."/>
            <person name="Cruz L.M."/>
            <person name="Battistoni F."/>
            <person name="De Souza E."/>
            <person name="Pedrosa F."/>
            <person name="Chen W.-M."/>
            <person name="Poole P.S."/>
            <person name="Dixon R.A."/>
            <person name="James E.K."/>
        </authorList>
    </citation>
    <scope>NUCLEOTIDE SEQUENCE</scope>
    <source>
        <strain evidence="8">U120</strain>
    </source>
</reference>
<comment type="subcellular location">
    <subcellularLocation>
        <location evidence="1">Cell membrane</location>
        <topology evidence="1">Multi-pass membrane protein</topology>
    </subcellularLocation>
</comment>
<feature type="transmembrane region" description="Helical" evidence="7">
    <location>
        <begin position="132"/>
        <end position="153"/>
    </location>
</feature>
<gene>
    <name evidence="8" type="ORF">GO608_14695</name>
</gene>